<name>A0A1Y0IAV2_9GAMM</name>
<sequence>MKQVITAFVLSMVLSPLAMAKEVAGVNIDDTMSAAGKTLNLQGAGIRTKWFMDIYVGGLYTASGSRDAMAVINADEPQAIKLHMVSGLVTSEKMQSATNEGFVNATGGNVAPIKADIDAFMGVFQEEIKENDVFDLVYVPSKGVEVYKNAKLKDTIGDMTFKKALFGIWLSDNPAQDDLKKAMLGK</sequence>
<keyword evidence="1" id="KW-0732">Signal</keyword>
<dbReference type="RefSeq" id="WP_087462527.1">
    <property type="nucleotide sequence ID" value="NZ_CP021425.1"/>
</dbReference>
<dbReference type="KEGG" id="ome:OLMES_3635"/>
<evidence type="ECO:0000313" key="4">
    <source>
        <dbReference type="Proteomes" id="UP000196027"/>
    </source>
</evidence>
<feature type="domain" description="Chalcone isomerase" evidence="2">
    <location>
        <begin position="20"/>
        <end position="185"/>
    </location>
</feature>
<dbReference type="EMBL" id="CP021425">
    <property type="protein sequence ID" value="ARU57662.1"/>
    <property type="molecule type" value="Genomic_DNA"/>
</dbReference>
<dbReference type="OrthoDB" id="270742at2"/>
<dbReference type="Pfam" id="PF16036">
    <property type="entry name" value="Chalcone_3"/>
    <property type="match status" value="1"/>
</dbReference>
<protein>
    <submittedName>
        <fullName evidence="3">Chalcone-flavanone isomerase</fullName>
    </submittedName>
</protein>
<evidence type="ECO:0000259" key="2">
    <source>
        <dbReference type="Pfam" id="PF16036"/>
    </source>
</evidence>
<dbReference type="InterPro" id="IPR016088">
    <property type="entry name" value="Chalcone_isomerase_3-sand"/>
</dbReference>
<keyword evidence="3" id="KW-0413">Isomerase</keyword>
<keyword evidence="4" id="KW-1185">Reference proteome</keyword>
<dbReference type="Proteomes" id="UP000196027">
    <property type="component" value="Chromosome"/>
</dbReference>
<dbReference type="InterPro" id="IPR016087">
    <property type="entry name" value="Chalcone_isomerase"/>
</dbReference>
<reference evidence="3 4" key="1">
    <citation type="submission" date="2017-05" db="EMBL/GenBank/DDBJ databases">
        <title>Genomic insights into alkan degradation activity of Oleiphilus messinensis.</title>
        <authorList>
            <person name="Kozyavkin S.A."/>
            <person name="Slesarev A.I."/>
            <person name="Golyshin P.N."/>
            <person name="Korzhenkov A."/>
            <person name="Golyshina O.N."/>
            <person name="Toshchakov S.V."/>
        </authorList>
    </citation>
    <scope>NUCLEOTIDE SEQUENCE [LARGE SCALE GENOMIC DNA]</scope>
    <source>
        <strain evidence="3 4">ME102</strain>
    </source>
</reference>
<gene>
    <name evidence="3" type="ORF">OLMES_3635</name>
</gene>
<organism evidence="3 4">
    <name type="scientific">Oleiphilus messinensis</name>
    <dbReference type="NCBI Taxonomy" id="141451"/>
    <lineage>
        <taxon>Bacteria</taxon>
        <taxon>Pseudomonadati</taxon>
        <taxon>Pseudomonadota</taxon>
        <taxon>Gammaproteobacteria</taxon>
        <taxon>Oceanospirillales</taxon>
        <taxon>Oleiphilaceae</taxon>
        <taxon>Oleiphilus</taxon>
    </lineage>
</organism>
<dbReference type="GO" id="GO:0016872">
    <property type="term" value="F:intramolecular lyase activity"/>
    <property type="evidence" value="ECO:0007669"/>
    <property type="project" value="InterPro"/>
</dbReference>
<proteinExistence type="predicted"/>
<dbReference type="Gene3D" id="3.50.70.10">
    <property type="match status" value="1"/>
</dbReference>
<feature type="signal peptide" evidence="1">
    <location>
        <begin position="1"/>
        <end position="20"/>
    </location>
</feature>
<accession>A0A1Y0IAV2</accession>
<dbReference type="SUPFAM" id="SSF54626">
    <property type="entry name" value="Chalcone isomerase"/>
    <property type="match status" value="1"/>
</dbReference>
<evidence type="ECO:0000256" key="1">
    <source>
        <dbReference type="SAM" id="SignalP"/>
    </source>
</evidence>
<dbReference type="AlphaFoldDB" id="A0A1Y0IAV2"/>
<dbReference type="InterPro" id="IPR036298">
    <property type="entry name" value="Chalcone_isomerase_sf"/>
</dbReference>
<feature type="chain" id="PRO_5012553180" evidence="1">
    <location>
        <begin position="21"/>
        <end position="186"/>
    </location>
</feature>
<evidence type="ECO:0000313" key="3">
    <source>
        <dbReference type="EMBL" id="ARU57662.1"/>
    </source>
</evidence>